<dbReference type="EMBL" id="BLIN01000005">
    <property type="protein sequence ID" value="GFE08630.1"/>
    <property type="molecule type" value="Genomic_DNA"/>
</dbReference>
<feature type="domain" description="HTH cro/C1-type" evidence="2">
    <location>
        <begin position="14"/>
        <end position="69"/>
    </location>
</feature>
<dbReference type="Proteomes" id="UP000435837">
    <property type="component" value="Unassembled WGS sequence"/>
</dbReference>
<name>A0A640SBV3_9ACTN</name>
<dbReference type="SUPFAM" id="SSF47413">
    <property type="entry name" value="lambda repressor-like DNA-binding domains"/>
    <property type="match status" value="1"/>
</dbReference>
<protein>
    <submittedName>
        <fullName evidence="3">XRE family transcriptional regulator</fullName>
    </submittedName>
</protein>
<gene>
    <name evidence="3" type="ORF">Scani_48980</name>
</gene>
<dbReference type="OrthoDB" id="4523834at2"/>
<sequence length="436" mass="46740">MREALAAWDLGKMLSLVRHLASLRQEDTAQMTGLSQSALSMLENGTRPLTHIDKITRLLDGLGVPPELVRLPLARSGAAPRATGDDGSAAPAPEEIPPYEWESPLAVARRMNATTSSNTDPESVKVLQRSVEDIVARYEARGPHRMAPEAEDLRRYVQELLEGRQPPRQQEALFRLAAQASGLLGYMAVNAGRDSLAEAYCAEAEKLASAIGDQDLLMWIAGTRSLNAYYSGDFVTAVGWADAGVDLAPAHPQAIRLLANGRARALGKMGDRTGAERALAVAEELTVRHRLPGGLTSCISFVPYGAARTLANAATAHLALGDTQRVLECADQIDDLVEQSDSAWSRALVRLDVATALLNGTSPEVEHAMSIGQQVLSAGSGPPIRSVVQRVGELNALAARWRGQPEVREFAEALQAWRATPQTQLIAKVCDDGTAV</sequence>
<dbReference type="AlphaFoldDB" id="A0A640SBV3"/>
<dbReference type="Gene3D" id="1.10.260.40">
    <property type="entry name" value="lambda repressor-like DNA-binding domains"/>
    <property type="match status" value="1"/>
</dbReference>
<dbReference type="SUPFAM" id="SSF48452">
    <property type="entry name" value="TPR-like"/>
    <property type="match status" value="1"/>
</dbReference>
<dbReference type="Gene3D" id="1.25.40.10">
    <property type="entry name" value="Tetratricopeptide repeat domain"/>
    <property type="match status" value="1"/>
</dbReference>
<dbReference type="GO" id="GO:0003677">
    <property type="term" value="F:DNA binding"/>
    <property type="evidence" value="ECO:0007669"/>
    <property type="project" value="InterPro"/>
</dbReference>
<feature type="compositionally biased region" description="Low complexity" evidence="1">
    <location>
        <begin position="89"/>
        <end position="101"/>
    </location>
</feature>
<dbReference type="Pfam" id="PF13560">
    <property type="entry name" value="HTH_31"/>
    <property type="match status" value="1"/>
</dbReference>
<accession>A0A640SBV3</accession>
<evidence type="ECO:0000313" key="3">
    <source>
        <dbReference type="EMBL" id="GFE08630.1"/>
    </source>
</evidence>
<dbReference type="SMART" id="SM00530">
    <property type="entry name" value="HTH_XRE"/>
    <property type="match status" value="1"/>
</dbReference>
<evidence type="ECO:0000259" key="2">
    <source>
        <dbReference type="PROSITE" id="PS50943"/>
    </source>
</evidence>
<evidence type="ECO:0000256" key="1">
    <source>
        <dbReference type="SAM" id="MobiDB-lite"/>
    </source>
</evidence>
<dbReference type="PROSITE" id="PS50943">
    <property type="entry name" value="HTH_CROC1"/>
    <property type="match status" value="1"/>
</dbReference>
<comment type="caution">
    <text evidence="3">The sequence shown here is derived from an EMBL/GenBank/DDBJ whole genome shotgun (WGS) entry which is preliminary data.</text>
</comment>
<organism evidence="3 4">
    <name type="scientific">Streptomyces caniferus</name>
    <dbReference type="NCBI Taxonomy" id="285557"/>
    <lineage>
        <taxon>Bacteria</taxon>
        <taxon>Bacillati</taxon>
        <taxon>Actinomycetota</taxon>
        <taxon>Actinomycetes</taxon>
        <taxon>Kitasatosporales</taxon>
        <taxon>Streptomycetaceae</taxon>
        <taxon>Streptomyces</taxon>
    </lineage>
</organism>
<proteinExistence type="predicted"/>
<feature type="region of interest" description="Disordered" evidence="1">
    <location>
        <begin position="75"/>
        <end position="101"/>
    </location>
</feature>
<dbReference type="InterPro" id="IPR010982">
    <property type="entry name" value="Lambda_DNA-bd_dom_sf"/>
</dbReference>
<evidence type="ECO:0000313" key="4">
    <source>
        <dbReference type="Proteomes" id="UP000435837"/>
    </source>
</evidence>
<dbReference type="CDD" id="cd00093">
    <property type="entry name" value="HTH_XRE"/>
    <property type="match status" value="1"/>
</dbReference>
<reference evidence="3 4" key="1">
    <citation type="submission" date="2019-12" db="EMBL/GenBank/DDBJ databases">
        <title>Whole genome shotgun sequence of Streptomyces caniferus NBRC 15389.</title>
        <authorList>
            <person name="Ichikawa N."/>
            <person name="Kimura A."/>
            <person name="Kitahashi Y."/>
            <person name="Komaki H."/>
            <person name="Tamura T."/>
        </authorList>
    </citation>
    <scope>NUCLEOTIDE SEQUENCE [LARGE SCALE GENOMIC DNA]</scope>
    <source>
        <strain evidence="3 4">NBRC 15389</strain>
    </source>
</reference>
<dbReference type="InterPro" id="IPR011990">
    <property type="entry name" value="TPR-like_helical_dom_sf"/>
</dbReference>
<dbReference type="InterPro" id="IPR001387">
    <property type="entry name" value="Cro/C1-type_HTH"/>
</dbReference>